<dbReference type="InterPro" id="IPR029060">
    <property type="entry name" value="PIN-like_dom_sf"/>
</dbReference>
<evidence type="ECO:0000313" key="5">
    <source>
        <dbReference type="EMBL" id="EPS32503.1"/>
    </source>
</evidence>
<dbReference type="Pfam" id="PF12246">
    <property type="entry name" value="MKT1_C"/>
    <property type="match status" value="1"/>
</dbReference>
<dbReference type="InterPro" id="IPR022039">
    <property type="entry name" value="MKT1_C"/>
</dbReference>
<dbReference type="InterPro" id="IPR037314">
    <property type="entry name" value="MKT1_H3TH"/>
</dbReference>
<evidence type="ECO:0000256" key="1">
    <source>
        <dbReference type="ARBA" id="ARBA00022845"/>
    </source>
</evidence>
<dbReference type="STRING" id="933388.S8B136"/>
<name>S8B136_PENO1</name>
<evidence type="ECO:0000256" key="2">
    <source>
        <dbReference type="ARBA" id="ARBA00024023"/>
    </source>
</evidence>
<evidence type="ECO:0000259" key="3">
    <source>
        <dbReference type="Pfam" id="PF12246"/>
    </source>
</evidence>
<dbReference type="eggNOG" id="ENOG502QVHA">
    <property type="taxonomic scope" value="Eukaryota"/>
</dbReference>
<protein>
    <recommendedName>
        <fullName evidence="7">XPG N-terminal domain-containing protein</fullName>
    </recommendedName>
</protein>
<dbReference type="InterPro" id="IPR022040">
    <property type="entry name" value="MKT1_N"/>
</dbReference>
<dbReference type="EMBL" id="KB644414">
    <property type="protein sequence ID" value="EPS32503.1"/>
    <property type="molecule type" value="Genomic_DNA"/>
</dbReference>
<evidence type="ECO:0000313" key="6">
    <source>
        <dbReference type="Proteomes" id="UP000019376"/>
    </source>
</evidence>
<dbReference type="SUPFAM" id="SSF88723">
    <property type="entry name" value="PIN domain-like"/>
    <property type="match status" value="1"/>
</dbReference>
<dbReference type="AlphaFoldDB" id="S8B136"/>
<reference evidence="5 6" key="1">
    <citation type="journal article" date="2013" name="PLoS ONE">
        <title>Genomic and secretomic analyses reveal unique features of the lignocellulolytic enzyme system of Penicillium decumbens.</title>
        <authorList>
            <person name="Liu G."/>
            <person name="Zhang L."/>
            <person name="Wei X."/>
            <person name="Zou G."/>
            <person name="Qin Y."/>
            <person name="Ma L."/>
            <person name="Li J."/>
            <person name="Zheng H."/>
            <person name="Wang S."/>
            <person name="Wang C."/>
            <person name="Xun L."/>
            <person name="Zhao G.-P."/>
            <person name="Zhou Z."/>
            <person name="Qu Y."/>
        </authorList>
    </citation>
    <scope>NUCLEOTIDE SEQUENCE [LARGE SCALE GENOMIC DNA]</scope>
    <source>
        <strain evidence="6">114-2 / CGMCC 5302</strain>
    </source>
</reference>
<feature type="domain" description="Post-transcriptional regulator MKT1 N-terminal" evidence="4">
    <location>
        <begin position="313"/>
        <end position="401"/>
    </location>
</feature>
<dbReference type="OrthoDB" id="17262at2759"/>
<evidence type="ECO:0008006" key="7">
    <source>
        <dbReference type="Google" id="ProtNLM"/>
    </source>
</evidence>
<gene>
    <name evidence="5" type="ORF">PDE_07463</name>
</gene>
<dbReference type="Gene3D" id="3.40.50.1010">
    <property type="entry name" value="5'-nuclease"/>
    <property type="match status" value="1"/>
</dbReference>
<evidence type="ECO:0000259" key="4">
    <source>
        <dbReference type="Pfam" id="PF12247"/>
    </source>
</evidence>
<feature type="domain" description="Post-transcriptional regulator MKT1 C-terminal" evidence="3">
    <location>
        <begin position="484"/>
        <end position="719"/>
    </location>
</feature>
<dbReference type="Pfam" id="PF12247">
    <property type="entry name" value="MKT1_N"/>
    <property type="match status" value="1"/>
</dbReference>
<dbReference type="PANTHER" id="PTHR11081">
    <property type="entry name" value="FLAP ENDONUCLEASE FAMILY MEMBER"/>
    <property type="match status" value="1"/>
</dbReference>
<dbReference type="Proteomes" id="UP000019376">
    <property type="component" value="Unassembled WGS sequence"/>
</dbReference>
<dbReference type="PhylomeDB" id="S8B136"/>
<keyword evidence="6" id="KW-1185">Reference proteome</keyword>
<comment type="similarity">
    <text evidence="2">Belongs to the XPG/RAD2 endonuclease family.</text>
</comment>
<dbReference type="CDD" id="cd09902">
    <property type="entry name" value="H3TH_MKT1"/>
    <property type="match status" value="1"/>
</dbReference>
<dbReference type="GO" id="GO:0003730">
    <property type="term" value="F:mRNA 3'-UTR binding"/>
    <property type="evidence" value="ECO:0007669"/>
    <property type="project" value="TreeGrafter"/>
</dbReference>
<proteinExistence type="inferred from homology"/>
<organism evidence="5 6">
    <name type="scientific">Penicillium oxalicum (strain 114-2 / CGMCC 5302)</name>
    <name type="common">Penicillium decumbens</name>
    <dbReference type="NCBI Taxonomy" id="933388"/>
    <lineage>
        <taxon>Eukaryota</taxon>
        <taxon>Fungi</taxon>
        <taxon>Dikarya</taxon>
        <taxon>Ascomycota</taxon>
        <taxon>Pezizomycotina</taxon>
        <taxon>Eurotiomycetes</taxon>
        <taxon>Eurotiomycetidae</taxon>
        <taxon>Eurotiales</taxon>
        <taxon>Aspergillaceae</taxon>
        <taxon>Penicillium</taxon>
    </lineage>
</organism>
<dbReference type="GO" id="GO:0006417">
    <property type="term" value="P:regulation of translation"/>
    <property type="evidence" value="ECO:0007669"/>
    <property type="project" value="UniProtKB-KW"/>
</dbReference>
<dbReference type="PANTHER" id="PTHR11081:SF32">
    <property type="entry name" value="POST-TRANSCRIPTIONAL REGULATOR MKT1"/>
    <property type="match status" value="1"/>
</dbReference>
<accession>S8B136</accession>
<dbReference type="HOGENOM" id="CLU_378548_0_0_1"/>
<dbReference type="CDD" id="cd09858">
    <property type="entry name" value="PIN_MKT1"/>
    <property type="match status" value="1"/>
</dbReference>
<sequence>MPIRPLDEWTVGRTQSLPLSALKGAVIGLDASHYIQQHLVNQSTREALLGALGGFPFALKANIERELQTFKSLGVTCVFVFNGLDFGKKDEKPRNQAAMVRSFEQAWELYDQQQADQVVDAFSNAGTPPPETLYKFLQRILSQNGVSFMVAPYSACAQLAYLARGSSPVIDAIYGPSEALFFDIDKLVTRIDIEPAQFFWLTKHTLQEELGRLSNEQFLEFGLLLGSPFLRSFPLFENPAFPGKLPTVRDALPMFNAAGRSALTLCAQFEDERRMQELDYTKAYKRAYLVVKHHVIIDIDGRVAPMHQEHTSSDMHEIIGLRLPEELYFYMSKGVIGRDVPNCLTSGEICLSLPLGTEDTEIYRQLVADTLTPIRAQSIGLLANCLHRFYQTKVITIRPWFDEDSNQRQISLKGLPSVKETVQAWRVSSDKMPEAVKSIQAPRGSFKFGLQSLTNSEFVARTFATKDTPILSTQEDILSNVVWRFLQLRGYVDEKHNLTAWGKCLDQALSSVDPNDHLEDAIFIAIEMLRMGLLNTKNWFSHVSGGPMRGSEEDKTFNMLVSRVACIAKLQHKPIGYSGPLSRQLLCYRSLICEVRTALRNLIESVLASLLLSGDADRDRKDWVQLGIKLPFIDDNDCGLGIAVRTYLDDLPLQANPTSPEARQEVKSKGKEWFQHSESFTGNLDLAFKLWDAVYQGTQNAGREFKEATLWENANRWLADRR</sequence>
<dbReference type="InterPro" id="IPR006084">
    <property type="entry name" value="XPG/Rad2"/>
</dbReference>
<keyword evidence="1" id="KW-0810">Translation regulation</keyword>